<evidence type="ECO:0000313" key="2">
    <source>
        <dbReference type="Proteomes" id="UP000789366"/>
    </source>
</evidence>
<reference evidence="1" key="1">
    <citation type="submission" date="2021-06" db="EMBL/GenBank/DDBJ databases">
        <authorList>
            <person name="Kallberg Y."/>
            <person name="Tangrot J."/>
            <person name="Rosling A."/>
        </authorList>
    </citation>
    <scope>NUCLEOTIDE SEQUENCE</scope>
    <source>
        <strain evidence="1">28 12/20/2015</strain>
    </source>
</reference>
<keyword evidence="2" id="KW-1185">Reference proteome</keyword>
<organism evidence="1 2">
    <name type="scientific">Cetraspora pellucida</name>
    <dbReference type="NCBI Taxonomy" id="1433469"/>
    <lineage>
        <taxon>Eukaryota</taxon>
        <taxon>Fungi</taxon>
        <taxon>Fungi incertae sedis</taxon>
        <taxon>Mucoromycota</taxon>
        <taxon>Glomeromycotina</taxon>
        <taxon>Glomeromycetes</taxon>
        <taxon>Diversisporales</taxon>
        <taxon>Gigasporaceae</taxon>
        <taxon>Cetraspora</taxon>
    </lineage>
</organism>
<dbReference type="Proteomes" id="UP000789366">
    <property type="component" value="Unassembled WGS sequence"/>
</dbReference>
<feature type="non-terminal residue" evidence="1">
    <location>
        <position position="129"/>
    </location>
</feature>
<proteinExistence type="predicted"/>
<comment type="caution">
    <text evidence="1">The sequence shown here is derived from an EMBL/GenBank/DDBJ whole genome shotgun (WGS) entry which is preliminary data.</text>
</comment>
<evidence type="ECO:0000313" key="1">
    <source>
        <dbReference type="EMBL" id="CAG8656977.1"/>
    </source>
</evidence>
<name>A0ACA9NKJ5_9GLOM</name>
<protein>
    <submittedName>
        <fullName evidence="1">851_t:CDS:1</fullName>
    </submittedName>
</protein>
<accession>A0ACA9NKJ5</accession>
<sequence length="129" mass="14654">MSGDSIIKASLELAKSWGFEKREATLLLKELINYKNGDAPFDACKNINTSPRIFWKNFSEGSPLLRHFAIKIFSIVPYSAAVKHLFSILLVDPVIDNDNTNADLFFEEFDEEFLQISIEATDFPMNDDS</sequence>
<gene>
    <name evidence="1" type="ORF">SPELUC_LOCUS9125</name>
</gene>
<dbReference type="EMBL" id="CAJVPW010014846">
    <property type="protein sequence ID" value="CAG8656977.1"/>
    <property type="molecule type" value="Genomic_DNA"/>
</dbReference>